<sequence length="116" mass="13541">MLIKFKKSYEKIAMGLLSFMPNEKEVKRLQQTIHQYEQDDKWQLYLWKEEAIIGIIGVRIEDNVAELQHVCVNPSHRQQGIGKKMVEALRHSLGDDVPVVPNQYTLNFLSKCDVEE</sequence>
<dbReference type="Pfam" id="PF00583">
    <property type="entry name" value="Acetyltransf_1"/>
    <property type="match status" value="1"/>
</dbReference>
<evidence type="ECO:0000313" key="4">
    <source>
        <dbReference type="EMBL" id="OEH93539.1"/>
    </source>
</evidence>
<organism evidence="4 5">
    <name type="scientific">Bacillus solimangrovi</name>
    <dbReference type="NCBI Taxonomy" id="1305675"/>
    <lineage>
        <taxon>Bacteria</taxon>
        <taxon>Bacillati</taxon>
        <taxon>Bacillota</taxon>
        <taxon>Bacilli</taxon>
        <taxon>Bacillales</taxon>
        <taxon>Bacillaceae</taxon>
        <taxon>Bacillus</taxon>
    </lineage>
</organism>
<dbReference type="InterPro" id="IPR016181">
    <property type="entry name" value="Acyl_CoA_acyltransferase"/>
</dbReference>
<name>A0A1E5LHI3_9BACI</name>
<dbReference type="AlphaFoldDB" id="A0A1E5LHI3"/>
<dbReference type="PROSITE" id="PS51186">
    <property type="entry name" value="GNAT"/>
    <property type="match status" value="1"/>
</dbReference>
<evidence type="ECO:0000256" key="2">
    <source>
        <dbReference type="ARBA" id="ARBA00023315"/>
    </source>
</evidence>
<dbReference type="SUPFAM" id="SSF55729">
    <property type="entry name" value="Acyl-CoA N-acyltransferases (Nat)"/>
    <property type="match status" value="1"/>
</dbReference>
<evidence type="ECO:0000313" key="5">
    <source>
        <dbReference type="Proteomes" id="UP000095209"/>
    </source>
</evidence>
<evidence type="ECO:0000259" key="3">
    <source>
        <dbReference type="PROSITE" id="PS51186"/>
    </source>
</evidence>
<proteinExistence type="predicted"/>
<dbReference type="RefSeq" id="WP_069716442.1">
    <property type="nucleotide sequence ID" value="NZ_MJEH01000011.1"/>
</dbReference>
<dbReference type="Proteomes" id="UP000095209">
    <property type="component" value="Unassembled WGS sequence"/>
</dbReference>
<keyword evidence="2" id="KW-0012">Acyltransferase</keyword>
<evidence type="ECO:0000256" key="1">
    <source>
        <dbReference type="ARBA" id="ARBA00022679"/>
    </source>
</evidence>
<comment type="caution">
    <text evidence="4">The sequence shown here is derived from an EMBL/GenBank/DDBJ whole genome shotgun (WGS) entry which is preliminary data.</text>
</comment>
<accession>A0A1E5LHI3</accession>
<dbReference type="EMBL" id="MJEH01000011">
    <property type="protein sequence ID" value="OEH93539.1"/>
    <property type="molecule type" value="Genomic_DNA"/>
</dbReference>
<dbReference type="STRING" id="1305675.BFG57_00680"/>
<feature type="domain" description="N-acetyltransferase" evidence="3">
    <location>
        <begin position="3"/>
        <end position="116"/>
    </location>
</feature>
<dbReference type="PANTHER" id="PTHR43800:SF1">
    <property type="entry name" value="PEPTIDYL-LYSINE N-ACETYLTRANSFERASE YJAB"/>
    <property type="match status" value="1"/>
</dbReference>
<dbReference type="OrthoDB" id="2189687at2"/>
<dbReference type="Gene3D" id="3.40.630.30">
    <property type="match status" value="1"/>
</dbReference>
<dbReference type="InterPro" id="IPR000182">
    <property type="entry name" value="GNAT_dom"/>
</dbReference>
<dbReference type="GO" id="GO:0016747">
    <property type="term" value="F:acyltransferase activity, transferring groups other than amino-acyl groups"/>
    <property type="evidence" value="ECO:0007669"/>
    <property type="project" value="InterPro"/>
</dbReference>
<protein>
    <submittedName>
        <fullName evidence="4">Reductase</fullName>
    </submittedName>
</protein>
<reference evidence="4 5" key="1">
    <citation type="submission" date="2016-08" db="EMBL/GenBank/DDBJ databases">
        <title>Genome of Bacillus solimangrovi GH2-4.</title>
        <authorList>
            <person name="Lim S."/>
            <person name="Kim B.-C."/>
        </authorList>
    </citation>
    <scope>NUCLEOTIDE SEQUENCE [LARGE SCALE GENOMIC DNA]</scope>
    <source>
        <strain evidence="4 5">GH2-4</strain>
    </source>
</reference>
<keyword evidence="1" id="KW-0808">Transferase</keyword>
<dbReference type="PANTHER" id="PTHR43800">
    <property type="entry name" value="PEPTIDYL-LYSINE N-ACETYLTRANSFERASE YJAB"/>
    <property type="match status" value="1"/>
</dbReference>
<dbReference type="CDD" id="cd04301">
    <property type="entry name" value="NAT_SF"/>
    <property type="match status" value="1"/>
</dbReference>
<keyword evidence="5" id="KW-1185">Reference proteome</keyword>
<gene>
    <name evidence="4" type="ORF">BFG57_00680</name>
</gene>